<keyword evidence="1" id="KW-0812">Transmembrane</keyword>
<dbReference type="RefSeq" id="WP_012794671.1">
    <property type="nucleotide sequence ID" value="NC_013132.1"/>
</dbReference>
<evidence type="ECO:0000313" key="3">
    <source>
        <dbReference type="Proteomes" id="UP000002215"/>
    </source>
</evidence>
<reference evidence="2 3" key="2">
    <citation type="journal article" date="2010" name="Stand. Genomic Sci.">
        <title>Complete genome sequence of Chitinophaga pinensis type strain (UQM 2034).</title>
        <authorList>
            <person name="Glavina Del Rio T."/>
            <person name="Abt B."/>
            <person name="Spring S."/>
            <person name="Lapidus A."/>
            <person name="Nolan M."/>
            <person name="Tice H."/>
            <person name="Copeland A."/>
            <person name="Cheng J.F."/>
            <person name="Chen F."/>
            <person name="Bruce D."/>
            <person name="Goodwin L."/>
            <person name="Pitluck S."/>
            <person name="Ivanova N."/>
            <person name="Mavromatis K."/>
            <person name="Mikhailova N."/>
            <person name="Pati A."/>
            <person name="Chen A."/>
            <person name="Palaniappan K."/>
            <person name="Land M."/>
            <person name="Hauser L."/>
            <person name="Chang Y.J."/>
            <person name="Jeffries C.D."/>
            <person name="Chain P."/>
            <person name="Saunders E."/>
            <person name="Detter J.C."/>
            <person name="Brettin T."/>
            <person name="Rohde M."/>
            <person name="Goker M."/>
            <person name="Bristow J."/>
            <person name="Eisen J.A."/>
            <person name="Markowitz V."/>
            <person name="Hugenholtz P."/>
            <person name="Kyrpides N.C."/>
            <person name="Klenk H.P."/>
            <person name="Lucas S."/>
        </authorList>
    </citation>
    <scope>NUCLEOTIDE SEQUENCE [LARGE SCALE GENOMIC DNA]</scope>
    <source>
        <strain evidence="3">ATCC 43595 / DSM 2588 / LMG 13176 / NBRC 15968 / NCIMB 11800 / UQM 2034</strain>
    </source>
</reference>
<evidence type="ECO:0000313" key="2">
    <source>
        <dbReference type="EMBL" id="ACU64508.1"/>
    </source>
</evidence>
<gene>
    <name evidence="2" type="ordered locus">Cpin_7107</name>
</gene>
<reference evidence="3" key="1">
    <citation type="submission" date="2009-08" db="EMBL/GenBank/DDBJ databases">
        <title>The complete genome of Chitinophaga pinensis DSM 2588.</title>
        <authorList>
            <consortium name="US DOE Joint Genome Institute (JGI-PGF)"/>
            <person name="Lucas S."/>
            <person name="Copeland A."/>
            <person name="Lapidus A."/>
            <person name="Glavina del Rio T."/>
            <person name="Dalin E."/>
            <person name="Tice H."/>
            <person name="Bruce D."/>
            <person name="Goodwin L."/>
            <person name="Pitluck S."/>
            <person name="Kyrpides N."/>
            <person name="Mavromatis K."/>
            <person name="Ivanova N."/>
            <person name="Mikhailova N."/>
            <person name="Sims D."/>
            <person name="Meinche L."/>
            <person name="Brettin T."/>
            <person name="Detter J.C."/>
            <person name="Han C."/>
            <person name="Larimer F."/>
            <person name="Land M."/>
            <person name="Hauser L."/>
            <person name="Markowitz V."/>
            <person name="Cheng J.-F."/>
            <person name="Hugenholtz P."/>
            <person name="Woyke T."/>
            <person name="Wu D."/>
            <person name="Spring S."/>
            <person name="Klenk H.-P."/>
            <person name="Eisen J.A."/>
        </authorList>
    </citation>
    <scope>NUCLEOTIDE SEQUENCE [LARGE SCALE GENOMIC DNA]</scope>
    <source>
        <strain evidence="3">ATCC 43595 / DSM 2588 / LMG 13176 / NBRC 15968 / NCIMB 11800 / UQM 2034</strain>
    </source>
</reference>
<sequence length="167" mass="19076">MRKSHGNDAMGLCFIYTPASHQPYGSFMDINVVFPYLSNGVAFIVYLCSRQTHDLKQKVLYRILAIMLLGVFAFNTTPRAFIHQFFEHHDTDDDAPGIVKHGTTLSVKHVHCGFLQIDPEPYEHTSMFYYVLVKEVTWHFPAPVIPVIKHIPYRTLSPRAPPVASFV</sequence>
<feature type="transmembrane region" description="Helical" evidence="1">
    <location>
        <begin position="30"/>
        <end position="47"/>
    </location>
</feature>
<accession>A0A979GBS6</accession>
<evidence type="ECO:0000256" key="1">
    <source>
        <dbReference type="SAM" id="Phobius"/>
    </source>
</evidence>
<name>A0A979GBS6_CHIPD</name>
<dbReference type="EMBL" id="CP001699">
    <property type="protein sequence ID" value="ACU64508.1"/>
    <property type="molecule type" value="Genomic_DNA"/>
</dbReference>
<dbReference type="Proteomes" id="UP000002215">
    <property type="component" value="Chromosome"/>
</dbReference>
<dbReference type="AlphaFoldDB" id="A0A979GBS6"/>
<protein>
    <submittedName>
        <fullName evidence="2">Uncharacterized protein</fullName>
    </submittedName>
</protein>
<keyword evidence="1" id="KW-0472">Membrane</keyword>
<proteinExistence type="predicted"/>
<dbReference type="KEGG" id="cpi:Cpin_7107"/>
<keyword evidence="1" id="KW-1133">Transmembrane helix</keyword>
<dbReference type="OrthoDB" id="674595at2"/>
<organism evidence="2 3">
    <name type="scientific">Chitinophaga pinensis (strain ATCC 43595 / DSM 2588 / LMG 13176 / NBRC 15968 / NCIMB 11800 / UQM 2034)</name>
    <dbReference type="NCBI Taxonomy" id="485918"/>
    <lineage>
        <taxon>Bacteria</taxon>
        <taxon>Pseudomonadati</taxon>
        <taxon>Bacteroidota</taxon>
        <taxon>Chitinophagia</taxon>
        <taxon>Chitinophagales</taxon>
        <taxon>Chitinophagaceae</taxon>
        <taxon>Chitinophaga</taxon>
    </lineage>
</organism>
<feature type="transmembrane region" description="Helical" evidence="1">
    <location>
        <begin position="59"/>
        <end position="76"/>
    </location>
</feature>